<organism evidence="1 2">
    <name type="scientific">Oceanobacillus longus</name>
    <dbReference type="NCBI Taxonomy" id="930120"/>
    <lineage>
        <taxon>Bacteria</taxon>
        <taxon>Bacillati</taxon>
        <taxon>Bacillota</taxon>
        <taxon>Bacilli</taxon>
        <taxon>Bacillales</taxon>
        <taxon>Bacillaceae</taxon>
        <taxon>Oceanobacillus</taxon>
    </lineage>
</organism>
<sequence length="146" mass="17227">MKRFIAIAILTFILFLSGCMNPAVVSVVQDVYEAALVENDVLVETYFSEDYLADHSLEKLSAEMREDVRNREGIKLMNMKEHKERQLTPEVVEMLNEEYDKDWNFVTVQTSDDRMMIWIVVRGEQRYYIIDGKKMDTETFLEDILK</sequence>
<dbReference type="EMBL" id="JBHSAO010000006">
    <property type="protein sequence ID" value="MFC4024000.1"/>
    <property type="molecule type" value="Genomic_DNA"/>
</dbReference>
<gene>
    <name evidence="1" type="ORF">ACFOUV_09350</name>
</gene>
<protein>
    <recommendedName>
        <fullName evidence="3">DUF4358 domain-containing protein</fullName>
    </recommendedName>
</protein>
<keyword evidence="2" id="KW-1185">Reference proteome</keyword>
<evidence type="ECO:0000313" key="1">
    <source>
        <dbReference type="EMBL" id="MFC4024000.1"/>
    </source>
</evidence>
<comment type="caution">
    <text evidence="1">The sequence shown here is derived from an EMBL/GenBank/DDBJ whole genome shotgun (WGS) entry which is preliminary data.</text>
</comment>
<reference evidence="2" key="1">
    <citation type="journal article" date="2019" name="Int. J. Syst. Evol. Microbiol.">
        <title>The Global Catalogue of Microorganisms (GCM) 10K type strain sequencing project: providing services to taxonomists for standard genome sequencing and annotation.</title>
        <authorList>
            <consortium name="The Broad Institute Genomics Platform"/>
            <consortium name="The Broad Institute Genome Sequencing Center for Infectious Disease"/>
            <person name="Wu L."/>
            <person name="Ma J."/>
        </authorList>
    </citation>
    <scope>NUCLEOTIDE SEQUENCE [LARGE SCALE GENOMIC DNA]</scope>
    <source>
        <strain evidence="2">IBRC-M 10703</strain>
    </source>
</reference>
<dbReference type="Proteomes" id="UP001595772">
    <property type="component" value="Unassembled WGS sequence"/>
</dbReference>
<name>A0ABV8GWD5_9BACI</name>
<evidence type="ECO:0008006" key="3">
    <source>
        <dbReference type="Google" id="ProtNLM"/>
    </source>
</evidence>
<dbReference type="RefSeq" id="WP_379496496.1">
    <property type="nucleotide sequence ID" value="NZ_JBHSAO010000006.1"/>
</dbReference>
<evidence type="ECO:0000313" key="2">
    <source>
        <dbReference type="Proteomes" id="UP001595772"/>
    </source>
</evidence>
<dbReference type="PROSITE" id="PS51257">
    <property type="entry name" value="PROKAR_LIPOPROTEIN"/>
    <property type="match status" value="1"/>
</dbReference>
<accession>A0ABV8GWD5</accession>
<proteinExistence type="predicted"/>